<dbReference type="GO" id="GO:0016773">
    <property type="term" value="F:phosphotransferase activity, alcohol group as acceptor"/>
    <property type="evidence" value="ECO:0007669"/>
    <property type="project" value="UniProtKB-UniRule"/>
</dbReference>
<evidence type="ECO:0000256" key="1">
    <source>
        <dbReference type="HAMAP-Rule" id="MF_01270"/>
    </source>
</evidence>
<dbReference type="PATRIC" id="fig|570156.3.peg.3730"/>
<dbReference type="GO" id="GO:0016301">
    <property type="term" value="F:kinase activity"/>
    <property type="evidence" value="ECO:0007669"/>
    <property type="project" value="UniProtKB-KW"/>
</dbReference>
<dbReference type="SUPFAM" id="SSF53067">
    <property type="entry name" value="Actin-like ATPase domain"/>
    <property type="match status" value="1"/>
</dbReference>
<dbReference type="RefSeq" id="WP_054553475.1">
    <property type="nucleotide sequence ID" value="NZ_LJTC01000008.1"/>
</dbReference>
<accession>A0A0P7EID2</accession>
<dbReference type="EC" id="2.7.1.170" evidence="1"/>
<keyword evidence="1" id="KW-0119">Carbohydrate metabolism</keyword>
<comment type="function">
    <text evidence="1">Catalyzes the specific phosphorylation of 1,6-anhydro-N-acetylmuramic acid (anhMurNAc) with the simultaneous cleavage of the 1,6-anhydro ring, generating MurNAc-6-P. Is required for the utilization of anhMurNAc either imported from the medium or derived from its own cell wall murein, and thus plays a role in cell wall recycling.</text>
</comment>
<dbReference type="GO" id="GO:0097175">
    <property type="term" value="P:1,6-anhydro-N-acetyl-beta-muramic acid catabolic process"/>
    <property type="evidence" value="ECO:0007669"/>
    <property type="project" value="UniProtKB-UniRule"/>
</dbReference>
<dbReference type="UniPathway" id="UPA00343"/>
<dbReference type="GO" id="GO:0006040">
    <property type="term" value="P:amino sugar metabolic process"/>
    <property type="evidence" value="ECO:0007669"/>
    <property type="project" value="InterPro"/>
</dbReference>
<keyword evidence="1" id="KW-0808">Transferase</keyword>
<keyword evidence="1" id="KW-0547">Nucleotide-binding</keyword>
<dbReference type="AlphaFoldDB" id="A0A0P7EID2"/>
<dbReference type="UniPathway" id="UPA00544"/>
<keyword evidence="1" id="KW-0067">ATP-binding</keyword>
<comment type="caution">
    <text evidence="2">The sequence shown here is derived from an EMBL/GenBank/DDBJ whole genome shotgun (WGS) entry which is preliminary data.</text>
</comment>
<gene>
    <name evidence="1" type="primary">anmK</name>
    <name evidence="2" type="ORF">AOG27_13145</name>
</gene>
<dbReference type="PANTHER" id="PTHR30605:SF0">
    <property type="entry name" value="ANHYDRO-N-ACETYLMURAMIC ACID KINASE"/>
    <property type="match status" value="1"/>
</dbReference>
<dbReference type="HAMAP" id="MF_01270">
    <property type="entry name" value="AnhMurNAc_kinase"/>
    <property type="match status" value="1"/>
</dbReference>
<dbReference type="Gene3D" id="3.30.420.40">
    <property type="match status" value="2"/>
</dbReference>
<dbReference type="STRING" id="570156.AOG27_13145"/>
<comment type="pathway">
    <text evidence="1">Amino-sugar metabolism; 1,6-anhydro-N-acetylmuramate degradation.</text>
</comment>
<protein>
    <recommendedName>
        <fullName evidence="1">Anhydro-N-acetylmuramic acid kinase</fullName>
        <ecNumber evidence="1">2.7.1.170</ecNumber>
    </recommendedName>
    <alternativeName>
        <fullName evidence="1">AnhMurNAc kinase</fullName>
    </alternativeName>
</protein>
<dbReference type="PANTHER" id="PTHR30605">
    <property type="entry name" value="ANHYDRO-N-ACETYLMURAMIC ACID KINASE"/>
    <property type="match status" value="1"/>
</dbReference>
<dbReference type="GO" id="GO:0009254">
    <property type="term" value="P:peptidoglycan turnover"/>
    <property type="evidence" value="ECO:0007669"/>
    <property type="project" value="UniProtKB-UniRule"/>
</dbReference>
<dbReference type="GO" id="GO:0005524">
    <property type="term" value="F:ATP binding"/>
    <property type="evidence" value="ECO:0007669"/>
    <property type="project" value="UniProtKB-UniRule"/>
</dbReference>
<proteinExistence type="inferred from homology"/>
<name>A0A0P7EID2_9GAMM</name>
<dbReference type="OrthoDB" id="9763949at2"/>
<sequence length="401" mass="43292">MHQHIEKLYLSAKKERKLIIGLMSGTSLDGLDIALCEVSGQGMDTHVEVVKFTTVDYDDDYKTRVKRVFAKRECDLEEVTLLNPWIGQLHGEMVAKTLASWGVAKELIDVIASHGQTIYHCPKNQHKRAEYGNATLQIGDSDHLAVTAGITTIADFRQKHIAAGGEGAPLAVYGDYLYFTSTSENRILLNMGGIANLTYLPKSADARAVFSSDIGPGNTIMDAYVQRYFTPLHYDKDAAIAAKGTVSEDLLAALCDDAFFALGFPKTTGPEVFNLDYLAAAQARSNTQNLSHFDVMATLVQFSGAMIAKAINQCSEGLTDVAVYASGGGVHNPLLMDIILANCPALSEIKNTDSLGINPDAKEAVLFAILANECLSGGQQRFGNTEQGIPDITMGKISFAD</sequence>
<dbReference type="Proteomes" id="UP000050378">
    <property type="component" value="Unassembled WGS sequence"/>
</dbReference>
<feature type="binding site" evidence="1">
    <location>
        <begin position="25"/>
        <end position="32"/>
    </location>
    <ligand>
        <name>ATP</name>
        <dbReference type="ChEBI" id="CHEBI:30616"/>
    </ligand>
</feature>
<keyword evidence="1 2" id="KW-0418">Kinase</keyword>
<evidence type="ECO:0000313" key="2">
    <source>
        <dbReference type="EMBL" id="KPM83021.1"/>
    </source>
</evidence>
<reference evidence="2 3" key="1">
    <citation type="submission" date="2015-09" db="EMBL/GenBank/DDBJ databases">
        <title>Draft Genome Sequence of Pseudoalteromonas lipolytica UCD-48B.</title>
        <authorList>
            <person name="Krusor M."/>
            <person name="Coil D.A."/>
            <person name="Lang J.M."/>
            <person name="Eisen J.A."/>
            <person name="Alexiev A."/>
        </authorList>
    </citation>
    <scope>NUCLEOTIDE SEQUENCE [LARGE SCALE GENOMIC DNA]</scope>
    <source>
        <strain evidence="2 3">UCD-48B</strain>
    </source>
</reference>
<comment type="similarity">
    <text evidence="1">Belongs to the anhydro-N-acetylmuramic acid kinase family.</text>
</comment>
<dbReference type="Pfam" id="PF03702">
    <property type="entry name" value="AnmK"/>
    <property type="match status" value="1"/>
</dbReference>
<organism evidence="2 3">
    <name type="scientific">Pseudoalteromonas lipolytica</name>
    <dbReference type="NCBI Taxonomy" id="570156"/>
    <lineage>
        <taxon>Bacteria</taxon>
        <taxon>Pseudomonadati</taxon>
        <taxon>Pseudomonadota</taxon>
        <taxon>Gammaproteobacteria</taxon>
        <taxon>Alteromonadales</taxon>
        <taxon>Pseudoalteromonadaceae</taxon>
        <taxon>Pseudoalteromonas</taxon>
    </lineage>
</organism>
<dbReference type="InterPro" id="IPR043129">
    <property type="entry name" value="ATPase_NBD"/>
</dbReference>
<dbReference type="NCBIfam" id="NF007149">
    <property type="entry name" value="PRK09585.3-4"/>
    <property type="match status" value="1"/>
</dbReference>
<evidence type="ECO:0000313" key="3">
    <source>
        <dbReference type="Proteomes" id="UP000050378"/>
    </source>
</evidence>
<comment type="catalytic activity">
    <reaction evidence="1">
        <text>1,6-anhydro-N-acetyl-beta-muramate + ATP + H2O = N-acetyl-D-muramate 6-phosphate + ADP + H(+)</text>
        <dbReference type="Rhea" id="RHEA:24952"/>
        <dbReference type="ChEBI" id="CHEBI:15377"/>
        <dbReference type="ChEBI" id="CHEBI:15378"/>
        <dbReference type="ChEBI" id="CHEBI:30616"/>
        <dbReference type="ChEBI" id="CHEBI:58690"/>
        <dbReference type="ChEBI" id="CHEBI:58722"/>
        <dbReference type="ChEBI" id="CHEBI:456216"/>
        <dbReference type="EC" id="2.7.1.170"/>
    </reaction>
</comment>
<comment type="pathway">
    <text evidence="1">Cell wall biogenesis; peptidoglycan recycling.</text>
</comment>
<dbReference type="EMBL" id="LJTC01000008">
    <property type="protein sequence ID" value="KPM83021.1"/>
    <property type="molecule type" value="Genomic_DNA"/>
</dbReference>
<dbReference type="InterPro" id="IPR005338">
    <property type="entry name" value="Anhydro_N_Ac-Mur_kinase"/>
</dbReference>